<dbReference type="PANTHER" id="PTHR43861:SF1">
    <property type="entry name" value="TRANS-ACONITATE 2-METHYLTRANSFERASE"/>
    <property type="match status" value="1"/>
</dbReference>
<reference evidence="4 5" key="1">
    <citation type="submission" date="2024-09" db="EMBL/GenBank/DDBJ databases">
        <authorList>
            <person name="Sun Q."/>
            <person name="Mori K."/>
        </authorList>
    </citation>
    <scope>NUCLEOTIDE SEQUENCE [LARGE SCALE GENOMIC DNA]</scope>
    <source>
        <strain evidence="4 5">CGMCC 1.15906</strain>
    </source>
</reference>
<sequence length="235" mass="25613">MAVKGAELYDDPDFLSGYRQLRRNGLGLNDELEIPAMDAVLPPVDGLRVVDLGCGEGGLAIRLCTAGAADVVAVDASEQMLAAAAQHPRVHYVRADLASFDQPPGSADLVVSSLALHYVEDFAGLVARIARWLTPGGFFVFSIEHPVVTAPLEAADTVVDDYADEGPRQRAWFVDGVLKYHRTLGTILTVLRRHGFDLDVVDEPLPTTDQVQRHPRLAVHRRRPPLLLVKAVRQA</sequence>
<gene>
    <name evidence="4" type="ORF">ACFFGN_08260</name>
</gene>
<organism evidence="4 5">
    <name type="scientific">Kribbella deserti</name>
    <dbReference type="NCBI Taxonomy" id="1926257"/>
    <lineage>
        <taxon>Bacteria</taxon>
        <taxon>Bacillati</taxon>
        <taxon>Actinomycetota</taxon>
        <taxon>Actinomycetes</taxon>
        <taxon>Propionibacteriales</taxon>
        <taxon>Kribbellaceae</taxon>
        <taxon>Kribbella</taxon>
    </lineage>
</organism>
<dbReference type="InterPro" id="IPR029063">
    <property type="entry name" value="SAM-dependent_MTases_sf"/>
</dbReference>
<dbReference type="Pfam" id="PF13649">
    <property type="entry name" value="Methyltransf_25"/>
    <property type="match status" value="1"/>
</dbReference>
<evidence type="ECO:0000313" key="5">
    <source>
        <dbReference type="Proteomes" id="UP001589890"/>
    </source>
</evidence>
<evidence type="ECO:0000256" key="1">
    <source>
        <dbReference type="ARBA" id="ARBA00022603"/>
    </source>
</evidence>
<dbReference type="EMBL" id="JBHLTC010000009">
    <property type="protein sequence ID" value="MFC0624053.1"/>
    <property type="molecule type" value="Genomic_DNA"/>
</dbReference>
<evidence type="ECO:0000256" key="2">
    <source>
        <dbReference type="ARBA" id="ARBA00022679"/>
    </source>
</evidence>
<accession>A0ABV6QHM2</accession>
<evidence type="ECO:0000313" key="4">
    <source>
        <dbReference type="EMBL" id="MFC0624053.1"/>
    </source>
</evidence>
<keyword evidence="2" id="KW-0808">Transferase</keyword>
<proteinExistence type="predicted"/>
<comment type="caution">
    <text evidence="4">The sequence shown here is derived from an EMBL/GenBank/DDBJ whole genome shotgun (WGS) entry which is preliminary data.</text>
</comment>
<dbReference type="SUPFAM" id="SSF53335">
    <property type="entry name" value="S-adenosyl-L-methionine-dependent methyltransferases"/>
    <property type="match status" value="1"/>
</dbReference>
<dbReference type="PANTHER" id="PTHR43861">
    <property type="entry name" value="TRANS-ACONITATE 2-METHYLTRANSFERASE-RELATED"/>
    <property type="match status" value="1"/>
</dbReference>
<dbReference type="Proteomes" id="UP001589890">
    <property type="component" value="Unassembled WGS sequence"/>
</dbReference>
<dbReference type="RefSeq" id="WP_380044798.1">
    <property type="nucleotide sequence ID" value="NZ_JBHLTC010000009.1"/>
</dbReference>
<evidence type="ECO:0000259" key="3">
    <source>
        <dbReference type="Pfam" id="PF13649"/>
    </source>
</evidence>
<name>A0ABV6QHM2_9ACTN</name>
<feature type="domain" description="Methyltransferase" evidence="3">
    <location>
        <begin position="49"/>
        <end position="137"/>
    </location>
</feature>
<dbReference type="InterPro" id="IPR041698">
    <property type="entry name" value="Methyltransf_25"/>
</dbReference>
<dbReference type="GO" id="GO:0008168">
    <property type="term" value="F:methyltransferase activity"/>
    <property type="evidence" value="ECO:0007669"/>
    <property type="project" value="UniProtKB-KW"/>
</dbReference>
<dbReference type="GO" id="GO:0032259">
    <property type="term" value="P:methylation"/>
    <property type="evidence" value="ECO:0007669"/>
    <property type="project" value="UniProtKB-KW"/>
</dbReference>
<keyword evidence="5" id="KW-1185">Reference proteome</keyword>
<dbReference type="Gene3D" id="3.40.50.150">
    <property type="entry name" value="Vaccinia Virus protein VP39"/>
    <property type="match status" value="1"/>
</dbReference>
<dbReference type="CDD" id="cd02440">
    <property type="entry name" value="AdoMet_MTases"/>
    <property type="match status" value="1"/>
</dbReference>
<keyword evidence="1 4" id="KW-0489">Methyltransferase</keyword>
<protein>
    <submittedName>
        <fullName evidence="4">Class I SAM-dependent methyltransferase</fullName>
    </submittedName>
</protein>